<keyword evidence="9" id="KW-0496">Mitochondrion</keyword>
<dbReference type="InterPro" id="IPR011032">
    <property type="entry name" value="GroES-like_sf"/>
</dbReference>
<evidence type="ECO:0000256" key="5">
    <source>
        <dbReference type="ARBA" id="ARBA00022857"/>
    </source>
</evidence>
<evidence type="ECO:0000313" key="15">
    <source>
        <dbReference type="Proteomes" id="UP000256690"/>
    </source>
</evidence>
<evidence type="ECO:0000256" key="8">
    <source>
        <dbReference type="ARBA" id="ARBA00023098"/>
    </source>
</evidence>
<name>A0A3D8SCC8_9EURO</name>
<dbReference type="SUPFAM" id="SSF50129">
    <property type="entry name" value="GroES-like"/>
    <property type="match status" value="1"/>
</dbReference>
<dbReference type="EC" id="1.3.1.104" evidence="11"/>
<dbReference type="RefSeq" id="XP_026605328.1">
    <property type="nucleotide sequence ID" value="XM_026746332.1"/>
</dbReference>
<dbReference type="FunFam" id="3.40.50.720:FF:000112">
    <property type="entry name" value="Enoyl-[acyl-carrier-protein] reductase 1, mitochondrial"/>
    <property type="match status" value="1"/>
</dbReference>
<keyword evidence="8" id="KW-0443">Lipid metabolism</keyword>
<comment type="subcellular location">
    <subcellularLocation>
        <location evidence="1">Mitochondrion</location>
    </subcellularLocation>
</comment>
<evidence type="ECO:0000256" key="9">
    <source>
        <dbReference type="ARBA" id="ARBA00023128"/>
    </source>
</evidence>
<dbReference type="Gene3D" id="3.40.50.720">
    <property type="entry name" value="NAD(P)-binding Rossmann-like Domain"/>
    <property type="match status" value="1"/>
</dbReference>
<dbReference type="AlphaFoldDB" id="A0A3D8SCC8"/>
<keyword evidence="15" id="KW-1185">Reference proteome</keyword>
<dbReference type="Gene3D" id="3.90.180.10">
    <property type="entry name" value="Medium-chain alcohol dehydrogenases, catalytic domain"/>
    <property type="match status" value="1"/>
</dbReference>
<evidence type="ECO:0000259" key="13">
    <source>
        <dbReference type="SMART" id="SM00829"/>
    </source>
</evidence>
<evidence type="ECO:0000313" key="14">
    <source>
        <dbReference type="EMBL" id="RDW83990.1"/>
    </source>
</evidence>
<dbReference type="GO" id="GO:0006633">
    <property type="term" value="P:fatty acid biosynthetic process"/>
    <property type="evidence" value="ECO:0007669"/>
    <property type="project" value="UniProtKB-KW"/>
</dbReference>
<sequence>MFSRCVSSPFHTSRIPSSLTSTAARHCRSSGLNSRVDGRRYISAYGYIQAKALVYSKYGEPKDVLKLHKHSVSAPNGTQVNLRLIAAPLNPADVNQIQGVYPSKPLFETTLGTPEPSAIGGNEGAFEVIGTGSEVKDLTKGDWVIMKRTGQGTWRTHAQMDESQLIKIEDQTGLSPLQVSTVSVNPVTAYRMIKDFCDWDWMRAGEEWLIQNGANSGVGRAAIQLGREWGIKTINVVRERNTPEETEALKQELKDLGANVVVTESELLSGEFKNIVKEVTKQGKEPIRLALNCVGGKNATALAKVLAPGSHMVTYGAMSKQPVALPSGLLIFKNLVFDGFWVSRWGDKNPQLKENTIKDILQLTRAGKFKDIPVEEAKWSWDTEGYELATAAQGTLSGYRGGKGLLTFVD</sequence>
<dbReference type="OrthoDB" id="7482721at2759"/>
<dbReference type="Pfam" id="PF00107">
    <property type="entry name" value="ADH_zinc_N"/>
    <property type="match status" value="1"/>
</dbReference>
<evidence type="ECO:0000256" key="11">
    <source>
        <dbReference type="ARBA" id="ARBA00038963"/>
    </source>
</evidence>
<dbReference type="SUPFAM" id="SSF51735">
    <property type="entry name" value="NAD(P)-binding Rossmann-fold domains"/>
    <property type="match status" value="1"/>
</dbReference>
<comment type="caution">
    <text evidence="14">The sequence shown here is derived from an EMBL/GenBank/DDBJ whole genome shotgun (WGS) entry which is preliminary data.</text>
</comment>
<dbReference type="GO" id="GO:0141148">
    <property type="term" value="F:enoyl-[acyl-carrier-protein] reductase (NADPH) activity"/>
    <property type="evidence" value="ECO:0007669"/>
    <property type="project" value="UniProtKB-EC"/>
</dbReference>
<evidence type="ECO:0000256" key="10">
    <source>
        <dbReference type="ARBA" id="ARBA00023160"/>
    </source>
</evidence>
<dbReference type="InterPro" id="IPR051034">
    <property type="entry name" value="Mito_Enoyl-ACP_Reductase"/>
</dbReference>
<dbReference type="SMART" id="SM00829">
    <property type="entry name" value="PKS_ER"/>
    <property type="match status" value="1"/>
</dbReference>
<comment type="similarity">
    <text evidence="2">Belongs to the zinc-containing alcohol dehydrogenase family. Quinone oxidoreductase subfamily.</text>
</comment>
<dbReference type="InterPro" id="IPR013149">
    <property type="entry name" value="ADH-like_C"/>
</dbReference>
<reference evidence="14 15" key="1">
    <citation type="journal article" date="2018" name="IMA Fungus">
        <title>IMA Genome-F 9: Draft genome sequence of Annulohypoxylon stygium, Aspergillus mulundensis, Berkeleyomyces basicola (syn. Thielaviopsis basicola), Ceratocystis smalleyi, two Cercospora beticola strains, Coleophoma cylindrospora, Fusarium fracticaudum, Phialophora cf. hyalina, and Morchella septimelata.</title>
        <authorList>
            <person name="Wingfield B.D."/>
            <person name="Bills G.F."/>
            <person name="Dong Y."/>
            <person name="Huang W."/>
            <person name="Nel W.J."/>
            <person name="Swalarsk-Parry B.S."/>
            <person name="Vaghefi N."/>
            <person name="Wilken P.M."/>
            <person name="An Z."/>
            <person name="de Beer Z.W."/>
            <person name="De Vos L."/>
            <person name="Chen L."/>
            <person name="Duong T.A."/>
            <person name="Gao Y."/>
            <person name="Hammerbacher A."/>
            <person name="Kikkert J.R."/>
            <person name="Li Y."/>
            <person name="Li H."/>
            <person name="Li K."/>
            <person name="Li Q."/>
            <person name="Liu X."/>
            <person name="Ma X."/>
            <person name="Naidoo K."/>
            <person name="Pethybridge S.J."/>
            <person name="Sun J."/>
            <person name="Steenkamp E.T."/>
            <person name="van der Nest M.A."/>
            <person name="van Wyk S."/>
            <person name="Wingfield M.J."/>
            <person name="Xiong C."/>
            <person name="Yue Q."/>
            <person name="Zhang X."/>
        </authorList>
    </citation>
    <scope>NUCLEOTIDE SEQUENCE [LARGE SCALE GENOMIC DNA]</scope>
    <source>
        <strain evidence="14 15">DSM 5745</strain>
    </source>
</reference>
<evidence type="ECO:0000256" key="7">
    <source>
        <dbReference type="ARBA" id="ARBA00023002"/>
    </source>
</evidence>
<keyword evidence="5" id="KW-0521">NADP</keyword>
<evidence type="ECO:0000256" key="2">
    <source>
        <dbReference type="ARBA" id="ARBA00010371"/>
    </source>
</evidence>
<evidence type="ECO:0000256" key="4">
    <source>
        <dbReference type="ARBA" id="ARBA00022832"/>
    </source>
</evidence>
<dbReference type="CDD" id="cd08290">
    <property type="entry name" value="ETR"/>
    <property type="match status" value="1"/>
</dbReference>
<keyword evidence="4" id="KW-0276">Fatty acid metabolism</keyword>
<evidence type="ECO:0000256" key="1">
    <source>
        <dbReference type="ARBA" id="ARBA00004173"/>
    </source>
</evidence>
<dbReference type="FunFam" id="3.90.180.10:FF:000029">
    <property type="entry name" value="Mitochondrial enoyl reductase"/>
    <property type="match status" value="1"/>
</dbReference>
<dbReference type="InterPro" id="IPR013154">
    <property type="entry name" value="ADH-like_N"/>
</dbReference>
<comment type="catalytic activity">
    <reaction evidence="12">
        <text>a 2,3-saturated acyl-[ACP] + NADP(+) = a (2E)-enoyl-[ACP] + NADPH + H(+)</text>
        <dbReference type="Rhea" id="RHEA:22564"/>
        <dbReference type="Rhea" id="RHEA-COMP:9925"/>
        <dbReference type="Rhea" id="RHEA-COMP:9926"/>
        <dbReference type="ChEBI" id="CHEBI:15378"/>
        <dbReference type="ChEBI" id="CHEBI:57783"/>
        <dbReference type="ChEBI" id="CHEBI:58349"/>
        <dbReference type="ChEBI" id="CHEBI:78784"/>
        <dbReference type="ChEBI" id="CHEBI:78785"/>
        <dbReference type="EC" id="1.3.1.104"/>
    </reaction>
</comment>
<dbReference type="GeneID" id="38114686"/>
<dbReference type="InterPro" id="IPR036291">
    <property type="entry name" value="NAD(P)-bd_dom_sf"/>
</dbReference>
<organism evidence="14 15">
    <name type="scientific">Aspergillus mulundensis</name>
    <dbReference type="NCBI Taxonomy" id="1810919"/>
    <lineage>
        <taxon>Eukaryota</taxon>
        <taxon>Fungi</taxon>
        <taxon>Dikarya</taxon>
        <taxon>Ascomycota</taxon>
        <taxon>Pezizomycotina</taxon>
        <taxon>Eurotiomycetes</taxon>
        <taxon>Eurotiomycetidae</taxon>
        <taxon>Eurotiales</taxon>
        <taxon>Aspergillaceae</taxon>
        <taxon>Aspergillus</taxon>
        <taxon>Aspergillus subgen. Nidulantes</taxon>
    </lineage>
</organism>
<dbReference type="PANTHER" id="PTHR43981">
    <property type="entry name" value="ENOYL-[ACYL-CARRIER-PROTEIN] REDUCTASE, MITOCHONDRIAL"/>
    <property type="match status" value="1"/>
</dbReference>
<keyword evidence="10" id="KW-0275">Fatty acid biosynthesis</keyword>
<proteinExistence type="inferred from homology"/>
<dbReference type="STRING" id="1810919.A0A3D8SCC8"/>
<dbReference type="EMBL" id="PVWQ01000004">
    <property type="protein sequence ID" value="RDW83990.1"/>
    <property type="molecule type" value="Genomic_DNA"/>
</dbReference>
<feature type="domain" description="Enoyl reductase (ER)" evidence="13">
    <location>
        <begin position="62"/>
        <end position="396"/>
    </location>
</feature>
<dbReference type="Pfam" id="PF08240">
    <property type="entry name" value="ADH_N"/>
    <property type="match status" value="1"/>
</dbReference>
<evidence type="ECO:0000256" key="6">
    <source>
        <dbReference type="ARBA" id="ARBA00022946"/>
    </source>
</evidence>
<accession>A0A3D8SCC8</accession>
<protein>
    <recommendedName>
        <fullName evidence="11">enoyl-[acyl-carrier-protein] reductase</fullName>
        <ecNumber evidence="11">1.3.1.104</ecNumber>
    </recommendedName>
</protein>
<evidence type="ECO:0000256" key="12">
    <source>
        <dbReference type="ARBA" id="ARBA00048843"/>
    </source>
</evidence>
<dbReference type="InterPro" id="IPR020843">
    <property type="entry name" value="ER"/>
</dbReference>
<keyword evidence="7" id="KW-0560">Oxidoreductase</keyword>
<evidence type="ECO:0000256" key="3">
    <source>
        <dbReference type="ARBA" id="ARBA00022516"/>
    </source>
</evidence>
<keyword evidence="3" id="KW-0444">Lipid biosynthesis</keyword>
<dbReference type="GO" id="GO:0005739">
    <property type="term" value="C:mitochondrion"/>
    <property type="evidence" value="ECO:0007669"/>
    <property type="project" value="UniProtKB-SubCell"/>
</dbReference>
<keyword evidence="6" id="KW-0809">Transit peptide</keyword>
<dbReference type="Proteomes" id="UP000256690">
    <property type="component" value="Unassembled WGS sequence"/>
</dbReference>
<dbReference type="PANTHER" id="PTHR43981:SF2">
    <property type="entry name" value="ENOYL-[ACYL-CARRIER-PROTEIN] REDUCTASE, MITOCHONDRIAL"/>
    <property type="match status" value="1"/>
</dbReference>
<gene>
    <name evidence="14" type="ORF">DSM5745_04316</name>
</gene>